<dbReference type="EMBL" id="MGDI01000011">
    <property type="protein sequence ID" value="OGL54522.1"/>
    <property type="molecule type" value="Genomic_DNA"/>
</dbReference>
<proteinExistence type="predicted"/>
<keyword evidence="1" id="KW-0472">Membrane</keyword>
<gene>
    <name evidence="2" type="ORF">A3G31_10205</name>
</gene>
<feature type="transmembrane region" description="Helical" evidence="1">
    <location>
        <begin position="12"/>
        <end position="29"/>
    </location>
</feature>
<dbReference type="AlphaFoldDB" id="A0A1F7SL58"/>
<name>A0A1F7SL58_9BACT</name>
<feature type="transmembrane region" description="Helical" evidence="1">
    <location>
        <begin position="44"/>
        <end position="66"/>
    </location>
</feature>
<keyword evidence="1" id="KW-0812">Transmembrane</keyword>
<keyword evidence="1" id="KW-1133">Transmembrane helix</keyword>
<evidence type="ECO:0000313" key="3">
    <source>
        <dbReference type="Proteomes" id="UP000178082"/>
    </source>
</evidence>
<reference evidence="2 3" key="1">
    <citation type="journal article" date="2016" name="Nat. Commun.">
        <title>Thousands of microbial genomes shed light on interconnected biogeochemical processes in an aquifer system.</title>
        <authorList>
            <person name="Anantharaman K."/>
            <person name="Brown C.T."/>
            <person name="Hug L.A."/>
            <person name="Sharon I."/>
            <person name="Castelle C.J."/>
            <person name="Probst A.J."/>
            <person name="Thomas B.C."/>
            <person name="Singh A."/>
            <person name="Wilkins M.J."/>
            <person name="Karaoz U."/>
            <person name="Brodie E.L."/>
            <person name="Williams K.H."/>
            <person name="Hubbard S.S."/>
            <person name="Banfield J.F."/>
        </authorList>
    </citation>
    <scope>NUCLEOTIDE SEQUENCE [LARGE SCALE GENOMIC DNA]</scope>
</reference>
<dbReference type="Proteomes" id="UP000178082">
    <property type="component" value="Unassembled WGS sequence"/>
</dbReference>
<comment type="caution">
    <text evidence="2">The sequence shown here is derived from an EMBL/GenBank/DDBJ whole genome shotgun (WGS) entry which is preliminary data.</text>
</comment>
<accession>A0A1F7SL58</accession>
<sequence>MRFWKGKKVFQVLSFIFLAFAVSTIWGILDFDGGKNELLPSFRIGIYIFLGLVGMAAGFGIIITFLS</sequence>
<dbReference type="STRING" id="1817883.A3G31_10205"/>
<evidence type="ECO:0000313" key="2">
    <source>
        <dbReference type="EMBL" id="OGL54522.1"/>
    </source>
</evidence>
<evidence type="ECO:0000256" key="1">
    <source>
        <dbReference type="SAM" id="Phobius"/>
    </source>
</evidence>
<protein>
    <submittedName>
        <fullName evidence="2">Uncharacterized protein</fullName>
    </submittedName>
</protein>
<organism evidence="2 3">
    <name type="scientific">Candidatus Schekmanbacteria bacterium RIFCSPLOWO2_12_FULL_38_15</name>
    <dbReference type="NCBI Taxonomy" id="1817883"/>
    <lineage>
        <taxon>Bacteria</taxon>
        <taxon>Candidatus Schekmaniibacteriota</taxon>
    </lineage>
</organism>